<accession>A0A8S1RR71</accession>
<dbReference type="AlphaFoldDB" id="A0A8S1RR71"/>
<name>A0A8S1RR71_9CILI</name>
<keyword evidence="2" id="KW-0677">Repeat</keyword>
<dbReference type="NCBIfam" id="TIGR02232">
    <property type="entry name" value="myxo_disulf_rpt"/>
    <property type="match status" value="2"/>
</dbReference>
<dbReference type="PANTHER" id="PTHR38934">
    <property type="entry name" value="HYPHALLY REGULATED CELL WALL PROTEIN 1"/>
    <property type="match status" value="1"/>
</dbReference>
<reference evidence="4" key="1">
    <citation type="submission" date="2021-01" db="EMBL/GenBank/DDBJ databases">
        <authorList>
            <consortium name="Genoscope - CEA"/>
            <person name="William W."/>
        </authorList>
    </citation>
    <scope>NUCLEOTIDE SEQUENCE</scope>
</reference>
<evidence type="ECO:0000256" key="1">
    <source>
        <dbReference type="ARBA" id="ARBA00022729"/>
    </source>
</evidence>
<evidence type="ECO:0000313" key="4">
    <source>
        <dbReference type="EMBL" id="CAD8129800.1"/>
    </source>
</evidence>
<protein>
    <submittedName>
        <fullName evidence="4">Uncharacterized protein</fullName>
    </submittedName>
</protein>
<organism evidence="4 5">
    <name type="scientific">Paramecium sonneborni</name>
    <dbReference type="NCBI Taxonomy" id="65129"/>
    <lineage>
        <taxon>Eukaryota</taxon>
        <taxon>Sar</taxon>
        <taxon>Alveolata</taxon>
        <taxon>Ciliophora</taxon>
        <taxon>Intramacronucleata</taxon>
        <taxon>Oligohymenophorea</taxon>
        <taxon>Peniculida</taxon>
        <taxon>Parameciidae</taxon>
        <taxon>Paramecium</taxon>
    </lineage>
</organism>
<dbReference type="InterPro" id="IPR011936">
    <property type="entry name" value="Myxo_disulph_rpt"/>
</dbReference>
<gene>
    <name evidence="4" type="ORF">PSON_ATCC_30995.1.T2440033</name>
</gene>
<evidence type="ECO:0000313" key="5">
    <source>
        <dbReference type="Proteomes" id="UP000692954"/>
    </source>
</evidence>
<dbReference type="PANTHER" id="PTHR38934:SF6">
    <property type="entry name" value="CHROMOSOME UNDETERMINED SCAFFOLD_176, WHOLE GENOME SHOTGUN SEQUENCE"/>
    <property type="match status" value="1"/>
</dbReference>
<evidence type="ECO:0000256" key="3">
    <source>
        <dbReference type="ARBA" id="ARBA00023157"/>
    </source>
</evidence>
<dbReference type="EMBL" id="CAJJDN010000244">
    <property type="protein sequence ID" value="CAD8129800.1"/>
    <property type="molecule type" value="Genomic_DNA"/>
</dbReference>
<dbReference type="OrthoDB" id="291007at2759"/>
<keyword evidence="1" id="KW-0732">Signal</keyword>
<evidence type="ECO:0000256" key="2">
    <source>
        <dbReference type="ARBA" id="ARBA00022737"/>
    </source>
</evidence>
<dbReference type="Proteomes" id="UP000692954">
    <property type="component" value="Unassembled WGS sequence"/>
</dbReference>
<comment type="caution">
    <text evidence="4">The sequence shown here is derived from an EMBL/GenBank/DDBJ whole genome shotgun (WGS) entry which is preliminary data.</text>
</comment>
<proteinExistence type="predicted"/>
<keyword evidence="3" id="KW-1015">Disulfide bond</keyword>
<sequence length="416" mass="47900">MRINNLNEGCLEQIGDKCLIKVGHWMNFQKIVFHFVGMESLKVKKNVMTAIKYQVILVTNLEMRINNLNEGCLEYIDDKCLLCQEGWVQDKFLQNCHPICGDGITQGQEECDDGDRISQESCYLCKYSCINFCLVCQFGICQKCEDGFVINGNFNCDPLYGDGNLIPYSAEQCELTVNEVQYGCQDCRFISIEHCKTNKFSICLECEVGFVMIDNICFPNCGDKFILQQYEDCDDDNQQPYDGCFQCQFQCSEDCKICERGQCILKCENGYEFVNNSCLSVCDDQIVTKEEDCDDGNLQPYDGCQLQLNFLQNTQFSLQIGFVITKTIRNLQLINYLQCKQAQLDIIISQSESLKKQIESKITALNYQYVDGLKSKFKKQPQIRTQICLKAIFQVSKLNNIKKELNFVFVKLYFQV</sequence>
<dbReference type="Pfam" id="PF13948">
    <property type="entry name" value="DUF4215"/>
    <property type="match status" value="3"/>
</dbReference>
<keyword evidence="5" id="KW-1185">Reference proteome</keyword>